<sequence>MSEQQWKPVMHELEFQATIELRGINPFILVSAEQAAELAPGWRRPMPVLVQLNGGPSPAWPINMMPVGDGSFYLYLDNQIRKPTQATVGDEVTVTLRFDTTYKAGPTDSMPEELATALSANAVAATNWEKLPPSRKKDVLRYLARLQSSDARQSNIVRLMFVLEGNEGRYLARTWKGGA</sequence>
<keyword evidence="2" id="KW-1185">Reference proteome</keyword>
<comment type="caution">
    <text evidence="1">The sequence shown here is derived from an EMBL/GenBank/DDBJ whole genome shotgun (WGS) entry which is preliminary data.</text>
</comment>
<dbReference type="Pfam" id="PF08922">
    <property type="entry name" value="DUF1905"/>
    <property type="match status" value="1"/>
</dbReference>
<dbReference type="Proteomes" id="UP001596353">
    <property type="component" value="Unassembled WGS sequence"/>
</dbReference>
<dbReference type="InterPro" id="IPR015018">
    <property type="entry name" value="DUF1905"/>
</dbReference>
<reference evidence="2" key="1">
    <citation type="journal article" date="2019" name="Int. J. Syst. Evol. Microbiol.">
        <title>The Global Catalogue of Microorganisms (GCM) 10K type strain sequencing project: providing services to taxonomists for standard genome sequencing and annotation.</title>
        <authorList>
            <consortium name="The Broad Institute Genomics Platform"/>
            <consortium name="The Broad Institute Genome Sequencing Center for Infectious Disease"/>
            <person name="Wu L."/>
            <person name="Ma J."/>
        </authorList>
    </citation>
    <scope>NUCLEOTIDE SEQUENCE [LARGE SCALE GENOMIC DNA]</scope>
    <source>
        <strain evidence="2">CCUG 66188</strain>
    </source>
</reference>
<evidence type="ECO:0000313" key="1">
    <source>
        <dbReference type="EMBL" id="MFC6762027.1"/>
    </source>
</evidence>
<dbReference type="SUPFAM" id="SSF141694">
    <property type="entry name" value="AF2212/PG0164-like"/>
    <property type="match status" value="1"/>
</dbReference>
<accession>A0ABW2BA02</accession>
<name>A0ABW2BA02_9RHOB</name>
<organism evidence="1 2">
    <name type="scientific">Sulfitobacter porphyrae</name>
    <dbReference type="NCBI Taxonomy" id="1246864"/>
    <lineage>
        <taxon>Bacteria</taxon>
        <taxon>Pseudomonadati</taxon>
        <taxon>Pseudomonadota</taxon>
        <taxon>Alphaproteobacteria</taxon>
        <taxon>Rhodobacterales</taxon>
        <taxon>Roseobacteraceae</taxon>
        <taxon>Sulfitobacter</taxon>
    </lineage>
</organism>
<dbReference type="Pfam" id="PF13376">
    <property type="entry name" value="OmdA"/>
    <property type="match status" value="1"/>
</dbReference>
<dbReference type="InterPro" id="IPR037079">
    <property type="entry name" value="AF2212/PG0164-like_sf"/>
</dbReference>
<dbReference type="Gene3D" id="2.40.30.100">
    <property type="entry name" value="AF2212/PG0164-like"/>
    <property type="match status" value="1"/>
</dbReference>
<dbReference type="EMBL" id="JBHSWG010000003">
    <property type="protein sequence ID" value="MFC6762027.1"/>
    <property type="molecule type" value="Genomic_DNA"/>
</dbReference>
<protein>
    <submittedName>
        <fullName evidence="1">YdeI/OmpD-associated family protein</fullName>
    </submittedName>
</protein>
<proteinExistence type="predicted"/>
<gene>
    <name evidence="1" type="ORF">ACFQFQ_24990</name>
</gene>
<evidence type="ECO:0000313" key="2">
    <source>
        <dbReference type="Proteomes" id="UP001596353"/>
    </source>
</evidence>